<proteinExistence type="predicted"/>
<sequence>MSIKDARNEGHEMAQLDKNFSYVVTVFNVCPYEVSIEIPALASMGLELHPVQVNSSDALVRESAYQAATGRFTVPRRTAAVFVEPRCP</sequence>
<dbReference type="InterPro" id="IPR024561">
    <property type="entry name" value="Pullul_strch_C"/>
</dbReference>
<dbReference type="Pfam" id="PF11852">
    <property type="entry name" value="Pullul_strch_C"/>
    <property type="match status" value="1"/>
</dbReference>
<name>A0A0A9DQ95_ARUDO</name>
<evidence type="ECO:0000313" key="2">
    <source>
        <dbReference type="EMBL" id="JAD85937.1"/>
    </source>
</evidence>
<reference evidence="2" key="1">
    <citation type="submission" date="2014-09" db="EMBL/GenBank/DDBJ databases">
        <authorList>
            <person name="Magalhaes I.L.F."/>
            <person name="Oliveira U."/>
            <person name="Santos F.R."/>
            <person name="Vidigal T.H.D.A."/>
            <person name="Brescovit A.D."/>
            <person name="Santos A.J."/>
        </authorList>
    </citation>
    <scope>NUCLEOTIDE SEQUENCE</scope>
    <source>
        <tissue evidence="2">Shoot tissue taken approximately 20 cm above the soil surface</tissue>
    </source>
</reference>
<protein>
    <submittedName>
        <fullName evidence="2">Zpu1</fullName>
    </submittedName>
</protein>
<feature type="domain" description="Alpha-1,6-glucosidases pullulanase-type C-terminal" evidence="1">
    <location>
        <begin position="1"/>
        <end position="84"/>
    </location>
</feature>
<accession>A0A0A9DQ95</accession>
<dbReference type="SUPFAM" id="SSF51011">
    <property type="entry name" value="Glycosyl hydrolase domain"/>
    <property type="match status" value="1"/>
</dbReference>
<evidence type="ECO:0000259" key="1">
    <source>
        <dbReference type="Pfam" id="PF11852"/>
    </source>
</evidence>
<dbReference type="EMBL" id="GBRH01211958">
    <property type="protein sequence ID" value="JAD85937.1"/>
    <property type="molecule type" value="Transcribed_RNA"/>
</dbReference>
<dbReference type="Gene3D" id="2.60.40.1180">
    <property type="entry name" value="Golgi alpha-mannosidase II"/>
    <property type="match status" value="1"/>
</dbReference>
<reference evidence="2" key="2">
    <citation type="journal article" date="2015" name="Data Brief">
        <title>Shoot transcriptome of the giant reed, Arundo donax.</title>
        <authorList>
            <person name="Barrero R.A."/>
            <person name="Guerrero F.D."/>
            <person name="Moolhuijzen P."/>
            <person name="Goolsby J.A."/>
            <person name="Tidwell J."/>
            <person name="Bellgard S.E."/>
            <person name="Bellgard M.I."/>
        </authorList>
    </citation>
    <scope>NUCLEOTIDE SEQUENCE</scope>
    <source>
        <tissue evidence="2">Shoot tissue taken approximately 20 cm above the soil surface</tissue>
    </source>
</reference>
<dbReference type="InterPro" id="IPR013780">
    <property type="entry name" value="Glyco_hydro_b"/>
</dbReference>
<dbReference type="AlphaFoldDB" id="A0A0A9DQ95"/>
<organism evidence="2">
    <name type="scientific">Arundo donax</name>
    <name type="common">Giant reed</name>
    <name type="synonym">Donax arundinaceus</name>
    <dbReference type="NCBI Taxonomy" id="35708"/>
    <lineage>
        <taxon>Eukaryota</taxon>
        <taxon>Viridiplantae</taxon>
        <taxon>Streptophyta</taxon>
        <taxon>Embryophyta</taxon>
        <taxon>Tracheophyta</taxon>
        <taxon>Spermatophyta</taxon>
        <taxon>Magnoliopsida</taxon>
        <taxon>Liliopsida</taxon>
        <taxon>Poales</taxon>
        <taxon>Poaceae</taxon>
        <taxon>PACMAD clade</taxon>
        <taxon>Arundinoideae</taxon>
        <taxon>Arundineae</taxon>
        <taxon>Arundo</taxon>
    </lineage>
</organism>